<dbReference type="FunFam" id="1.10.357.140:FF:000003">
    <property type="entry name" value="4-hydroxybenzoate polyprenyltransferase, mitochondrial"/>
    <property type="match status" value="1"/>
</dbReference>
<evidence type="ECO:0000313" key="11">
    <source>
        <dbReference type="EMBL" id="TDL29242.1"/>
    </source>
</evidence>
<name>A0A4R5XES1_9AGAM</name>
<dbReference type="STRING" id="50990.A0A4R5XES1"/>
<keyword evidence="10" id="KW-0999">Mitochondrion inner membrane</keyword>
<evidence type="ECO:0000256" key="9">
    <source>
        <dbReference type="ARBA" id="ARBA00058997"/>
    </source>
</evidence>
<evidence type="ECO:0000256" key="3">
    <source>
        <dbReference type="ARBA" id="ARBA00005985"/>
    </source>
</evidence>
<dbReference type="HAMAP" id="MF_01635">
    <property type="entry name" value="UbiA"/>
    <property type="match status" value="1"/>
</dbReference>
<dbReference type="CDD" id="cd13959">
    <property type="entry name" value="PT_UbiA_COQ2"/>
    <property type="match status" value="1"/>
</dbReference>
<feature type="transmembrane region" description="Helical" evidence="10">
    <location>
        <begin position="121"/>
        <end position="143"/>
    </location>
</feature>
<evidence type="ECO:0000313" key="12">
    <source>
        <dbReference type="Proteomes" id="UP000294933"/>
    </source>
</evidence>
<accession>A0A4R5XES1</accession>
<evidence type="ECO:0000256" key="7">
    <source>
        <dbReference type="ARBA" id="ARBA00023136"/>
    </source>
</evidence>
<evidence type="ECO:0000256" key="1">
    <source>
        <dbReference type="ARBA" id="ARBA00001946"/>
    </source>
</evidence>
<keyword evidence="10" id="KW-0831">Ubiquinone biosynthesis</keyword>
<dbReference type="InterPro" id="IPR000537">
    <property type="entry name" value="UbiA_prenyltransferase"/>
</dbReference>
<reference evidence="11 12" key="1">
    <citation type="submission" date="2018-06" db="EMBL/GenBank/DDBJ databases">
        <title>A transcriptomic atlas of mushroom development highlights an independent origin of complex multicellularity.</title>
        <authorList>
            <consortium name="DOE Joint Genome Institute"/>
            <person name="Krizsan K."/>
            <person name="Almasi E."/>
            <person name="Merenyi Z."/>
            <person name="Sahu N."/>
            <person name="Viragh M."/>
            <person name="Koszo T."/>
            <person name="Mondo S."/>
            <person name="Kiss B."/>
            <person name="Balint B."/>
            <person name="Kues U."/>
            <person name="Barry K."/>
            <person name="Hegedus J.C."/>
            <person name="Henrissat B."/>
            <person name="Johnson J."/>
            <person name="Lipzen A."/>
            <person name="Ohm R."/>
            <person name="Nagy I."/>
            <person name="Pangilinan J."/>
            <person name="Yan J."/>
            <person name="Xiong Y."/>
            <person name="Grigoriev I.V."/>
            <person name="Hibbett D.S."/>
            <person name="Nagy L.G."/>
        </authorList>
    </citation>
    <scope>NUCLEOTIDE SEQUENCE [LARGE SCALE GENOMIC DNA]</scope>
    <source>
        <strain evidence="11 12">SZMC22713</strain>
    </source>
</reference>
<gene>
    <name evidence="11" type="ORF">BD410DRAFT_779581</name>
</gene>
<dbReference type="Pfam" id="PF01040">
    <property type="entry name" value="UbiA"/>
    <property type="match status" value="1"/>
</dbReference>
<dbReference type="EMBL" id="ML170156">
    <property type="protein sequence ID" value="TDL29242.1"/>
    <property type="molecule type" value="Genomic_DNA"/>
</dbReference>
<feature type="transmembrane region" description="Helical" evidence="10">
    <location>
        <begin position="341"/>
        <end position="364"/>
    </location>
</feature>
<dbReference type="VEuPathDB" id="FungiDB:BD410DRAFT_779581"/>
<feature type="transmembrane region" description="Helical" evidence="10">
    <location>
        <begin position="311"/>
        <end position="329"/>
    </location>
</feature>
<comment type="catalytic activity">
    <reaction evidence="8 10">
        <text>an all-trans-polyprenyl diphosphate + 4-hydroxybenzoate = a 4-hydroxy-3-(all-trans-polyprenyl)benzoate + diphosphate</text>
        <dbReference type="Rhea" id="RHEA:44504"/>
        <dbReference type="Rhea" id="RHEA-COMP:9514"/>
        <dbReference type="Rhea" id="RHEA-COMP:9564"/>
        <dbReference type="ChEBI" id="CHEBI:17879"/>
        <dbReference type="ChEBI" id="CHEBI:33019"/>
        <dbReference type="ChEBI" id="CHEBI:58914"/>
        <dbReference type="ChEBI" id="CHEBI:78396"/>
        <dbReference type="EC" id="2.5.1.39"/>
    </reaction>
</comment>
<dbReference type="PANTHER" id="PTHR11048">
    <property type="entry name" value="PRENYLTRANSFERASES"/>
    <property type="match status" value="1"/>
</dbReference>
<keyword evidence="12" id="KW-1185">Reference proteome</keyword>
<dbReference type="InterPro" id="IPR006370">
    <property type="entry name" value="HB_polyprenyltransferase-like"/>
</dbReference>
<dbReference type="InterPro" id="IPR039653">
    <property type="entry name" value="Prenyltransferase"/>
</dbReference>
<evidence type="ECO:0000256" key="4">
    <source>
        <dbReference type="ARBA" id="ARBA00022679"/>
    </source>
</evidence>
<keyword evidence="10" id="KW-0414">Isoprene biosynthesis</keyword>
<keyword evidence="5 10" id="KW-0812">Transmembrane</keyword>
<dbReference type="Proteomes" id="UP000294933">
    <property type="component" value="Unassembled WGS sequence"/>
</dbReference>
<dbReference type="FunFam" id="1.20.120.1780:FF:000001">
    <property type="entry name" value="4-hydroxybenzoate octaprenyltransferase"/>
    <property type="match status" value="1"/>
</dbReference>
<keyword evidence="6 10" id="KW-1133">Transmembrane helix</keyword>
<proteinExistence type="inferred from homology"/>
<dbReference type="InterPro" id="IPR030470">
    <property type="entry name" value="UbiA_prenylTrfase_CS"/>
</dbReference>
<evidence type="ECO:0000256" key="6">
    <source>
        <dbReference type="ARBA" id="ARBA00022989"/>
    </source>
</evidence>
<dbReference type="AlphaFoldDB" id="A0A4R5XES1"/>
<evidence type="ECO:0000256" key="2">
    <source>
        <dbReference type="ARBA" id="ARBA00004292"/>
    </source>
</evidence>
<comment type="subcellular location">
    <subcellularLocation>
        <location evidence="2 10">Mitochondrion inner membrane</location>
        <topology evidence="2 10">Multi-pass membrane protein</topology>
        <orientation evidence="2 10">Matrix side</orientation>
    </subcellularLocation>
</comment>
<dbReference type="Gene3D" id="1.10.357.140">
    <property type="entry name" value="UbiA prenyltransferase"/>
    <property type="match status" value="1"/>
</dbReference>
<dbReference type="PROSITE" id="PS00943">
    <property type="entry name" value="UBIA"/>
    <property type="match status" value="1"/>
</dbReference>
<evidence type="ECO:0000256" key="5">
    <source>
        <dbReference type="ARBA" id="ARBA00022692"/>
    </source>
</evidence>
<dbReference type="UniPathway" id="UPA00232"/>
<evidence type="ECO:0000256" key="8">
    <source>
        <dbReference type="ARBA" id="ARBA00052313"/>
    </source>
</evidence>
<dbReference type="OrthoDB" id="18170at2759"/>
<keyword evidence="10" id="KW-0496">Mitochondrion</keyword>
<feature type="transmembrane region" description="Helical" evidence="10">
    <location>
        <begin position="164"/>
        <end position="183"/>
    </location>
</feature>
<dbReference type="Gene3D" id="1.20.120.1780">
    <property type="entry name" value="UbiA prenyltransferase"/>
    <property type="match status" value="1"/>
</dbReference>
<dbReference type="GO" id="GO:0006744">
    <property type="term" value="P:ubiquinone biosynthetic process"/>
    <property type="evidence" value="ECO:0007669"/>
    <property type="project" value="UniProtKB-UniRule"/>
</dbReference>
<comment type="function">
    <text evidence="9 10">Catalyzes the prenylation of para-hydroxybenzoate (PHB) with an all-trans polyprenyl group. Mediates the second step in the final reaction sequence of coenzyme Q (CoQ) biosynthesis, which is the condensation of the polyisoprenoid side chain with PHB, generating the first membrane-bound Q intermediate.</text>
</comment>
<comment type="similarity">
    <text evidence="3 10">Belongs to the UbiA prenyltransferase family.</text>
</comment>
<dbReference type="EC" id="2.5.1.39" evidence="10"/>
<keyword evidence="7 10" id="KW-0472">Membrane</keyword>
<dbReference type="InterPro" id="IPR044878">
    <property type="entry name" value="UbiA_sf"/>
</dbReference>
<comment type="pathway">
    <text evidence="10">Cofactor biosynthesis; ubiquinone biosynthesis.</text>
</comment>
<dbReference type="GO" id="GO:0008299">
    <property type="term" value="P:isoprenoid biosynthetic process"/>
    <property type="evidence" value="ECO:0007669"/>
    <property type="project" value="UniProtKB-UniRule"/>
</dbReference>
<comment type="cofactor">
    <cofactor evidence="1 10">
        <name>Mg(2+)</name>
        <dbReference type="ChEBI" id="CHEBI:18420"/>
    </cofactor>
</comment>
<dbReference type="NCBIfam" id="TIGR01474">
    <property type="entry name" value="ubiA_proteo"/>
    <property type="match status" value="1"/>
</dbReference>
<feature type="transmembrane region" description="Helical" evidence="10">
    <location>
        <begin position="95"/>
        <end position="115"/>
    </location>
</feature>
<dbReference type="GO" id="GO:0008412">
    <property type="term" value="F:4-hydroxybenzoate polyprenyltransferase activity"/>
    <property type="evidence" value="ECO:0007669"/>
    <property type="project" value="UniProtKB-EC"/>
</dbReference>
<dbReference type="PANTHER" id="PTHR11048:SF28">
    <property type="entry name" value="4-HYDROXYBENZOATE POLYPRENYLTRANSFERASE, MITOCHONDRIAL"/>
    <property type="match status" value="1"/>
</dbReference>
<keyword evidence="4 10" id="KW-0808">Transferase</keyword>
<dbReference type="GO" id="GO:0005743">
    <property type="term" value="C:mitochondrial inner membrane"/>
    <property type="evidence" value="ECO:0007669"/>
    <property type="project" value="UniProtKB-SubCell"/>
</dbReference>
<evidence type="ECO:0000256" key="10">
    <source>
        <dbReference type="HAMAP-Rule" id="MF_03189"/>
    </source>
</evidence>
<protein>
    <recommendedName>
        <fullName evidence="10">4-hydroxybenzoate polyprenyltransferase, mitochondrial</fullName>
        <shortName evidence="10">4-HB polyprenyltransferase</shortName>
        <ecNumber evidence="10">2.5.1.39</ecNumber>
    </recommendedName>
    <alternativeName>
        <fullName evidence="10">Para-hydroxybenzoate--polyprenyltransferase</fullName>
        <shortName evidence="10">PHB:PPT</shortName>
        <shortName evidence="10">PHB:polyprenyltransferase</shortName>
    </alternativeName>
</protein>
<organism evidence="11 12">
    <name type="scientific">Rickenella mellea</name>
    <dbReference type="NCBI Taxonomy" id="50990"/>
    <lineage>
        <taxon>Eukaryota</taxon>
        <taxon>Fungi</taxon>
        <taxon>Dikarya</taxon>
        <taxon>Basidiomycota</taxon>
        <taxon>Agaricomycotina</taxon>
        <taxon>Agaricomycetes</taxon>
        <taxon>Hymenochaetales</taxon>
        <taxon>Rickenellaceae</taxon>
        <taxon>Rickenella</taxon>
    </lineage>
</organism>
<sequence>MNVLFTTTRTTPFTASLSSAHAFRKSARLCSIVLNAELCKRKRVACNAFRMKSSKTMRLDIPAMPATATWIDKLPTRWKPYAYLTRIDKPIGTLLLFYPCTWSITMASYALHAPLTTPLTYISLFGIGALIMRGAGCTINDLWDRKLDKAVERTKERPLARGDITPAQAFAFLGVQLTAGLGVLLQLNWYSILLGTSSLSVVAVYPFMKRITYWPQAVLGLAFNWGTLLGWSAVAGTVDWNVCLPLYAGGVCWTLVYDSIYAHQDKVDDVNVGIRSTALLFGTHTRSILTGLSVSSLSLISYAGLLNGQGIPFYAGVGIAALQLGRVLWQTDFDDRPSCWNGFVGCGWSGFWIWMGALGDYMLILSTAS</sequence>